<dbReference type="Gene3D" id="3.40.50.720">
    <property type="entry name" value="NAD(P)-binding Rossmann-like Domain"/>
    <property type="match status" value="1"/>
</dbReference>
<evidence type="ECO:0000313" key="8">
    <source>
        <dbReference type="Proteomes" id="UP000069935"/>
    </source>
</evidence>
<evidence type="ECO:0000259" key="6">
    <source>
        <dbReference type="Pfam" id="PF01370"/>
    </source>
</evidence>
<evidence type="ECO:0000256" key="4">
    <source>
        <dbReference type="ARBA" id="ARBA00023235"/>
    </source>
</evidence>
<feature type="site" description="Important for catalytic activity" evidence="5">
    <location>
        <position position="123"/>
    </location>
</feature>
<evidence type="ECO:0000313" key="7">
    <source>
        <dbReference type="EMBL" id="ALG75536.1"/>
    </source>
</evidence>
<feature type="binding site" evidence="5">
    <location>
        <begin position="25"/>
        <end position="31"/>
    </location>
    <ligand>
        <name>NADP(+)</name>
        <dbReference type="ChEBI" id="CHEBI:58349"/>
    </ligand>
</feature>
<evidence type="ECO:0000256" key="2">
    <source>
        <dbReference type="ARBA" id="ARBA00022857"/>
    </source>
</evidence>
<keyword evidence="2 5" id="KW-0521">NADP</keyword>
<gene>
    <name evidence="5" type="primary">fcl</name>
    <name evidence="7" type="ORF">AL072_31765</name>
</gene>
<keyword evidence="3 5" id="KW-0560">Oxidoreductase</keyword>
<keyword evidence="5" id="KW-0511">Multifunctional enzyme</keyword>
<comment type="pathway">
    <text evidence="5">Nucleotide-sugar biosynthesis; GDP-L-fucose biosynthesis via de novo pathway; GDP-L-fucose from GDP-alpha-D-mannose: step 2/2.</text>
</comment>
<feature type="active site" description="Proton donor/acceptor" evidence="5">
    <location>
        <position position="150"/>
    </location>
</feature>
<proteinExistence type="inferred from homology"/>
<dbReference type="SUPFAM" id="SSF51735">
    <property type="entry name" value="NAD(P)-binding Rossmann-fold domains"/>
    <property type="match status" value="1"/>
</dbReference>
<comment type="similarity">
    <text evidence="1 5">Belongs to the NAD(P)-dependent epimerase/dehydratase family. Fucose synthase subfamily.</text>
</comment>
<dbReference type="EMBL" id="CP012407">
    <property type="protein sequence ID" value="ALG75536.1"/>
    <property type="molecule type" value="Genomic_DNA"/>
</dbReference>
<sequence>MDSTTGTQAAPAVYPLAGKRVWVAGHTGMVGSALVRRLTAECAQPLTVSRDAVDLRRQGDVEAWMLRERPQAVFVAAATVGGILANDTRPAEFLYDNLAIEANIIHSAYLAGVEKLMFLGSSCIYPKFVDQPIVEDSLLTGAFEPTNQWYATAKVAGIKLCQAYRRQYGRDFIAVVPTNLYGPGDNFDLAASHVVPALIRKIQAAKAARTGPVEVWGTGRPRREFLYVDDAADALVFLMERYSGEEIVNVGSGEDVSIAELTEMVAAAVGYDGGFHYAVEKPDGMPRKGLDASRCLALGWRARTPLRDGLERTCAWWNARQSA</sequence>
<feature type="binding site" evidence="5">
    <location>
        <begin position="177"/>
        <end position="180"/>
    </location>
    <ligand>
        <name>NADP(+)</name>
        <dbReference type="ChEBI" id="CHEBI:58349"/>
    </ligand>
</feature>
<reference evidence="7 8" key="2">
    <citation type="journal article" date="2016" name="Genome Announc.">
        <title>Complete Genome Sequence of a Strain of Azospirillum thiophilum Isolated from a Sulfide Spring.</title>
        <authorList>
            <person name="Fomenkov A."/>
            <person name="Vincze T."/>
            <person name="Grabovich M."/>
            <person name="Anton B.P."/>
            <person name="Dubinina G."/>
            <person name="Orlova M."/>
            <person name="Belousova E."/>
            <person name="Roberts R.J."/>
        </authorList>
    </citation>
    <scope>NUCLEOTIDE SEQUENCE [LARGE SCALE GENOMIC DNA]</scope>
    <source>
        <strain evidence="7 8">BV-S</strain>
    </source>
</reference>
<reference evidence="8" key="1">
    <citation type="submission" date="2015-08" db="EMBL/GenBank/DDBJ databases">
        <title>Complete Genome Sequence of Azospirillum thiophilum BV-S.</title>
        <authorList>
            <person name="Fomenkov A."/>
            <person name="Vincze T."/>
            <person name="Grabovich M."/>
            <person name="Dubinina G."/>
            <person name="Orlova M."/>
            <person name="Belousova E."/>
            <person name="Roberts R.J."/>
        </authorList>
    </citation>
    <scope>NUCLEOTIDE SEQUENCE [LARGE SCALE GENOMIC DNA]</scope>
    <source>
        <strain evidence="8">BV-S</strain>
    </source>
</reference>
<name>A0AAC9EYU3_9PROT</name>
<evidence type="ECO:0000256" key="5">
    <source>
        <dbReference type="HAMAP-Rule" id="MF_00956"/>
    </source>
</evidence>
<feature type="binding site" evidence="5">
    <location>
        <position position="154"/>
    </location>
    <ligand>
        <name>NADP(+)</name>
        <dbReference type="ChEBI" id="CHEBI:58349"/>
    </ligand>
</feature>
<feature type="site" description="Important for catalytic activity" evidence="5">
    <location>
        <position position="121"/>
    </location>
</feature>
<dbReference type="AlphaFoldDB" id="A0AAC9EYU3"/>
<dbReference type="InterPro" id="IPR036291">
    <property type="entry name" value="NAD(P)-bd_dom_sf"/>
</dbReference>
<dbReference type="Gene3D" id="3.90.25.10">
    <property type="entry name" value="UDP-galactose 4-epimerase, domain 1"/>
    <property type="match status" value="1"/>
</dbReference>
<keyword evidence="4 5" id="KW-0413">Isomerase</keyword>
<dbReference type="GO" id="GO:0016853">
    <property type="term" value="F:isomerase activity"/>
    <property type="evidence" value="ECO:0007669"/>
    <property type="project" value="UniProtKB-KW"/>
</dbReference>
<dbReference type="PANTHER" id="PTHR43238">
    <property type="entry name" value="GDP-L-FUCOSE SYNTHASE"/>
    <property type="match status" value="1"/>
</dbReference>
<dbReference type="InterPro" id="IPR001509">
    <property type="entry name" value="Epimerase_deHydtase"/>
</dbReference>
<dbReference type="CDD" id="cd05239">
    <property type="entry name" value="GDP_FS_SDR_e"/>
    <property type="match status" value="1"/>
</dbReference>
<organism evidence="7 8">
    <name type="scientific">Azospirillum thiophilum</name>
    <dbReference type="NCBI Taxonomy" id="528244"/>
    <lineage>
        <taxon>Bacteria</taxon>
        <taxon>Pseudomonadati</taxon>
        <taxon>Pseudomonadota</taxon>
        <taxon>Alphaproteobacteria</taxon>
        <taxon>Rhodospirillales</taxon>
        <taxon>Azospirillaceae</taxon>
        <taxon>Azospirillum</taxon>
    </lineage>
</organism>
<feature type="domain" description="NAD-dependent epimerase/dehydratase" evidence="6">
    <location>
        <begin position="22"/>
        <end position="251"/>
    </location>
</feature>
<keyword evidence="8" id="KW-1185">Reference proteome</keyword>
<dbReference type="PANTHER" id="PTHR43238:SF1">
    <property type="entry name" value="GDP-L-FUCOSE SYNTHASE"/>
    <property type="match status" value="1"/>
</dbReference>
<comment type="function">
    <text evidence="5">Catalyzes the two-step NADP-dependent conversion of GDP-4-dehydro-6-deoxy-D-mannose to GDP-fucose, involving an epimerase and a reductase reaction.</text>
</comment>
<dbReference type="EC" id="1.1.1.271" evidence="5"/>
<feature type="binding site" evidence="5">
    <location>
        <position position="201"/>
    </location>
    <ligand>
        <name>substrate</name>
    </ligand>
</feature>
<feature type="binding site" evidence="5">
    <location>
        <begin position="119"/>
        <end position="122"/>
    </location>
    <ligand>
        <name>NADP(+)</name>
        <dbReference type="ChEBI" id="CHEBI:58349"/>
    </ligand>
</feature>
<dbReference type="Pfam" id="PF01370">
    <property type="entry name" value="Epimerase"/>
    <property type="match status" value="1"/>
</dbReference>
<dbReference type="GO" id="GO:0070401">
    <property type="term" value="F:NADP+ binding"/>
    <property type="evidence" value="ECO:0007669"/>
    <property type="project" value="UniProtKB-UniRule"/>
</dbReference>
<dbReference type="Proteomes" id="UP000069935">
    <property type="component" value="Chromosome 7"/>
</dbReference>
<protein>
    <recommendedName>
        <fullName evidence="5">GDP-L-fucose synthase</fullName>
        <ecNumber evidence="5">1.1.1.271</ecNumber>
    </recommendedName>
    <alternativeName>
        <fullName evidence="5">GDP-4-keto-6-deoxy-D-mannose-3,5-epimerase-4-reductase</fullName>
    </alternativeName>
</protein>
<feature type="binding site" evidence="5">
    <location>
        <position position="223"/>
    </location>
    <ligand>
        <name>substrate</name>
    </ligand>
</feature>
<dbReference type="GO" id="GO:0042351">
    <property type="term" value="P:'de novo' GDP-L-fucose biosynthetic process"/>
    <property type="evidence" value="ECO:0007669"/>
    <property type="project" value="UniProtKB-UniRule"/>
</dbReference>
<feature type="binding site" evidence="5">
    <location>
        <position position="193"/>
    </location>
    <ligand>
        <name>NADP(+)</name>
        <dbReference type="ChEBI" id="CHEBI:58349"/>
    </ligand>
</feature>
<evidence type="ECO:0000256" key="3">
    <source>
        <dbReference type="ARBA" id="ARBA00023002"/>
    </source>
</evidence>
<feature type="binding site" evidence="5">
    <location>
        <position position="216"/>
    </location>
    <ligand>
        <name>substrate</name>
    </ligand>
</feature>
<evidence type="ECO:0000256" key="1">
    <source>
        <dbReference type="ARBA" id="ARBA00005959"/>
    </source>
</evidence>
<feature type="binding site" evidence="5">
    <location>
        <position position="283"/>
    </location>
    <ligand>
        <name>substrate</name>
    </ligand>
</feature>
<dbReference type="GO" id="GO:0050577">
    <property type="term" value="F:GDP-L-fucose synthase activity"/>
    <property type="evidence" value="ECO:0007669"/>
    <property type="project" value="UniProtKB-UniRule"/>
</dbReference>
<dbReference type="RefSeq" id="WP_045585435.1">
    <property type="nucleotide sequence ID" value="NZ_CP012407.1"/>
</dbReference>
<comment type="catalytic activity">
    <reaction evidence="5">
        <text>GDP-beta-L-fucose + NADP(+) = GDP-4-dehydro-alpha-D-rhamnose + NADPH + H(+)</text>
        <dbReference type="Rhea" id="RHEA:18885"/>
        <dbReference type="ChEBI" id="CHEBI:15378"/>
        <dbReference type="ChEBI" id="CHEBI:57273"/>
        <dbReference type="ChEBI" id="CHEBI:57783"/>
        <dbReference type="ChEBI" id="CHEBI:57964"/>
        <dbReference type="ChEBI" id="CHEBI:58349"/>
        <dbReference type="EC" id="1.1.1.271"/>
    </reaction>
</comment>
<dbReference type="HAMAP" id="MF_00956">
    <property type="entry name" value="GDP_fucose_synth"/>
    <property type="match status" value="1"/>
</dbReference>
<dbReference type="InterPro" id="IPR028614">
    <property type="entry name" value="GDP_fucose/colitose_synth"/>
</dbReference>
<dbReference type="KEGG" id="ati:AL072_31765"/>
<accession>A0AAC9EYU3</accession>